<dbReference type="Pfam" id="PF20120">
    <property type="entry name" value="DUF6510"/>
    <property type="match status" value="1"/>
</dbReference>
<comment type="caution">
    <text evidence="1">The sequence shown here is derived from an EMBL/GenBank/DDBJ whole genome shotgun (WGS) entry which is preliminary data.</text>
</comment>
<protein>
    <submittedName>
        <fullName evidence="1">Uncharacterized protein</fullName>
    </submittedName>
</protein>
<dbReference type="EMBL" id="PDJJ01000001">
    <property type="protein sequence ID" value="PFG42978.1"/>
    <property type="molecule type" value="Genomic_DNA"/>
</dbReference>
<evidence type="ECO:0000313" key="2">
    <source>
        <dbReference type="Proteomes" id="UP000224130"/>
    </source>
</evidence>
<reference evidence="1 2" key="1">
    <citation type="submission" date="2017-10" db="EMBL/GenBank/DDBJ databases">
        <title>Sequencing the genomes of 1000 actinobacteria strains.</title>
        <authorList>
            <person name="Klenk H.-P."/>
        </authorList>
    </citation>
    <scope>NUCLEOTIDE SEQUENCE [LARGE SCALE GENOMIC DNA]</scope>
    <source>
        <strain evidence="1 2">DSM 21863</strain>
    </source>
</reference>
<gene>
    <name evidence="1" type="ORF">ATJ88_1655</name>
</gene>
<accession>A0A2A9EVQ5</accession>
<proteinExistence type="predicted"/>
<dbReference type="RefSeq" id="WP_245852243.1">
    <property type="nucleotide sequence ID" value="NZ_PDJJ01000001.1"/>
</dbReference>
<sequence>MTTPLPRPLPLDGNAAAGPLAGVLAGDATTAVARCSGCGATAVLAAAVVFRTAMGTVVRCASCEHVLVVVVERPDGTVMSARGCSWVRV</sequence>
<evidence type="ECO:0000313" key="1">
    <source>
        <dbReference type="EMBL" id="PFG42978.1"/>
    </source>
</evidence>
<name>A0A2A9EVQ5_9MICO</name>
<keyword evidence="2" id="KW-1185">Reference proteome</keyword>
<dbReference type="AlphaFoldDB" id="A0A2A9EVQ5"/>
<dbReference type="Proteomes" id="UP000224130">
    <property type="component" value="Unassembled WGS sequence"/>
</dbReference>
<organism evidence="1 2">
    <name type="scientific">Isoptericola jiangsuensis</name>
    <dbReference type="NCBI Taxonomy" id="548579"/>
    <lineage>
        <taxon>Bacteria</taxon>
        <taxon>Bacillati</taxon>
        <taxon>Actinomycetota</taxon>
        <taxon>Actinomycetes</taxon>
        <taxon>Micrococcales</taxon>
        <taxon>Promicromonosporaceae</taxon>
        <taxon>Isoptericola</taxon>
    </lineage>
</organism>
<dbReference type="InterPro" id="IPR045423">
    <property type="entry name" value="DUF6510"/>
</dbReference>